<dbReference type="SUPFAM" id="SSF52833">
    <property type="entry name" value="Thioredoxin-like"/>
    <property type="match status" value="1"/>
</dbReference>
<dbReference type="OMA" id="FMRTQCK"/>
<dbReference type="Proteomes" id="UP000007110">
    <property type="component" value="Unassembled WGS sequence"/>
</dbReference>
<accession>A0A7M7TGL2</accession>
<dbReference type="InterPro" id="IPR036249">
    <property type="entry name" value="Thioredoxin-like_sf"/>
</dbReference>
<name>A0A7M7TGL2_STRPU</name>
<dbReference type="EnsemblMetazoa" id="XM_782018">
    <property type="protein sequence ID" value="XP_787111"/>
    <property type="gene ID" value="LOC582042"/>
</dbReference>
<dbReference type="AlphaFoldDB" id="A0A7M7TGL2"/>
<dbReference type="GO" id="GO:0005737">
    <property type="term" value="C:cytoplasm"/>
    <property type="evidence" value="ECO:0000318"/>
    <property type="project" value="GO_Central"/>
</dbReference>
<dbReference type="PANTHER" id="PTHR12232">
    <property type="entry name" value="SH3 DOMAIN-BINDING GLUTAMIC ACID-RICH-LIKE PROTEIN"/>
    <property type="match status" value="1"/>
</dbReference>
<sequence length="93" mass="10516">MAGVVVYMSTVSSNQAIKKQQQRIKMILDGKKIEYEDVDISQKEEDKVKMREIVGDPKALPPQICNGETYCGDYAAFEIAVEEEDIEGFLKLK</sequence>
<proteinExistence type="inferred from homology"/>
<dbReference type="RefSeq" id="XP_787111.1">
    <property type="nucleotide sequence ID" value="XM_782018.5"/>
</dbReference>
<organism evidence="3 4">
    <name type="scientific">Strongylocentrotus purpuratus</name>
    <name type="common">Purple sea urchin</name>
    <dbReference type="NCBI Taxonomy" id="7668"/>
    <lineage>
        <taxon>Eukaryota</taxon>
        <taxon>Metazoa</taxon>
        <taxon>Echinodermata</taxon>
        <taxon>Eleutherozoa</taxon>
        <taxon>Echinozoa</taxon>
        <taxon>Echinoidea</taxon>
        <taxon>Euechinoidea</taxon>
        <taxon>Echinacea</taxon>
        <taxon>Camarodonta</taxon>
        <taxon>Echinidea</taxon>
        <taxon>Strongylocentrotidae</taxon>
        <taxon>Strongylocentrotus</taxon>
    </lineage>
</organism>
<keyword evidence="4" id="KW-1185">Reference proteome</keyword>
<comment type="similarity">
    <text evidence="1 2">Belongs to the SH3BGR family.</text>
</comment>
<dbReference type="GeneID" id="582042"/>
<evidence type="ECO:0000313" key="3">
    <source>
        <dbReference type="EnsemblMetazoa" id="XP_787111"/>
    </source>
</evidence>
<dbReference type="InterPro" id="IPR051033">
    <property type="entry name" value="SH3BGR"/>
</dbReference>
<dbReference type="FunCoup" id="A0A7M7TGL2">
    <property type="interactions" value="1509"/>
</dbReference>
<dbReference type="PIRSF" id="PIRSF008142">
    <property type="entry name" value="SH3-bind_E-rich_L"/>
    <property type="match status" value="1"/>
</dbReference>
<protein>
    <recommendedName>
        <fullName evidence="2">SH3 domain-binding glutamic acid-rich-like protein</fullName>
    </recommendedName>
</protein>
<evidence type="ECO:0000256" key="2">
    <source>
        <dbReference type="PIRNR" id="PIRNR008142"/>
    </source>
</evidence>
<reference evidence="3" key="2">
    <citation type="submission" date="2021-01" db="UniProtKB">
        <authorList>
            <consortium name="EnsemblMetazoa"/>
        </authorList>
    </citation>
    <scope>IDENTIFICATION</scope>
</reference>
<dbReference type="InterPro" id="IPR006993">
    <property type="entry name" value="Glut_rich_SH3-bd"/>
</dbReference>
<evidence type="ECO:0000313" key="4">
    <source>
        <dbReference type="Proteomes" id="UP000007110"/>
    </source>
</evidence>
<dbReference type="Pfam" id="PF04908">
    <property type="entry name" value="SH3BGR"/>
    <property type="match status" value="1"/>
</dbReference>
<dbReference type="KEGG" id="spu:582042"/>
<evidence type="ECO:0000256" key="1">
    <source>
        <dbReference type="ARBA" id="ARBA00007764"/>
    </source>
</evidence>
<dbReference type="Gene3D" id="3.40.30.10">
    <property type="entry name" value="Glutaredoxin"/>
    <property type="match status" value="1"/>
</dbReference>
<reference evidence="4" key="1">
    <citation type="submission" date="2015-02" db="EMBL/GenBank/DDBJ databases">
        <title>Genome sequencing for Strongylocentrotus purpuratus.</title>
        <authorList>
            <person name="Murali S."/>
            <person name="Liu Y."/>
            <person name="Vee V."/>
            <person name="English A."/>
            <person name="Wang M."/>
            <person name="Skinner E."/>
            <person name="Han Y."/>
            <person name="Muzny D.M."/>
            <person name="Worley K.C."/>
            <person name="Gibbs R.A."/>
        </authorList>
    </citation>
    <scope>NUCLEOTIDE SEQUENCE</scope>
</reference>
<dbReference type="PROSITE" id="PS51354">
    <property type="entry name" value="GLUTAREDOXIN_2"/>
    <property type="match status" value="1"/>
</dbReference>
<dbReference type="PANTHER" id="PTHR12232:SF15">
    <property type="entry name" value="SH3 DOMAIN-BINDING GLUTAMIC ACID-RICH PROTEIN HOMOLOG"/>
    <property type="match status" value="1"/>
</dbReference>
<dbReference type="OrthoDB" id="9932926at2759"/>
<dbReference type="InParanoid" id="A0A7M7TGL2"/>